<name>A0ABR2J5I8_9PEZI</name>
<protein>
    <submittedName>
        <fullName evidence="1">Uncharacterized protein</fullName>
    </submittedName>
</protein>
<organism evidence="1 2">
    <name type="scientific">Apiospora arundinis</name>
    <dbReference type="NCBI Taxonomy" id="335852"/>
    <lineage>
        <taxon>Eukaryota</taxon>
        <taxon>Fungi</taxon>
        <taxon>Dikarya</taxon>
        <taxon>Ascomycota</taxon>
        <taxon>Pezizomycotina</taxon>
        <taxon>Sordariomycetes</taxon>
        <taxon>Xylariomycetidae</taxon>
        <taxon>Amphisphaeriales</taxon>
        <taxon>Apiosporaceae</taxon>
        <taxon>Apiospora</taxon>
    </lineage>
</organism>
<evidence type="ECO:0000313" key="2">
    <source>
        <dbReference type="Proteomes" id="UP001390339"/>
    </source>
</evidence>
<accession>A0ABR2J5I8</accession>
<keyword evidence="2" id="KW-1185">Reference proteome</keyword>
<gene>
    <name evidence="1" type="ORF">PGQ11_003556</name>
</gene>
<dbReference type="Proteomes" id="UP001390339">
    <property type="component" value="Unassembled WGS sequence"/>
</dbReference>
<comment type="caution">
    <text evidence="1">The sequence shown here is derived from an EMBL/GenBank/DDBJ whole genome shotgun (WGS) entry which is preliminary data.</text>
</comment>
<evidence type="ECO:0000313" key="1">
    <source>
        <dbReference type="EMBL" id="KAK8873042.1"/>
    </source>
</evidence>
<reference evidence="1 2" key="1">
    <citation type="journal article" date="2024" name="IMA Fungus">
        <title>Apiospora arundinis, a panoply of carbohydrate-active enzymes and secondary metabolites.</title>
        <authorList>
            <person name="Sorensen T."/>
            <person name="Petersen C."/>
            <person name="Muurmann A.T."/>
            <person name="Christiansen J.V."/>
            <person name="Brundto M.L."/>
            <person name="Overgaard C.K."/>
            <person name="Boysen A.T."/>
            <person name="Wollenberg R.D."/>
            <person name="Larsen T.O."/>
            <person name="Sorensen J.L."/>
            <person name="Nielsen K.L."/>
            <person name="Sondergaard T.E."/>
        </authorList>
    </citation>
    <scope>NUCLEOTIDE SEQUENCE [LARGE SCALE GENOMIC DNA]</scope>
    <source>
        <strain evidence="1 2">AAU 773</strain>
    </source>
</reference>
<sequence>MSTLMYPDEYPDEVDEAEIAPECAAETMAPVEELVRAEGMVLNRYCHLDTWKPGVAWQDPDSDLPALSDQDCPSRETA</sequence>
<dbReference type="EMBL" id="JAPCWZ010000003">
    <property type="protein sequence ID" value="KAK8873042.1"/>
    <property type="molecule type" value="Genomic_DNA"/>
</dbReference>
<proteinExistence type="predicted"/>